<dbReference type="SUPFAM" id="SSF64167">
    <property type="entry name" value="SurE-like"/>
    <property type="match status" value="1"/>
</dbReference>
<comment type="subcellular location">
    <subcellularLocation>
        <location evidence="3 9">Cytoplasm</location>
    </subcellularLocation>
</comment>
<protein>
    <recommendedName>
        <fullName evidence="9">5'-nucleotidase SurE</fullName>
        <ecNumber evidence="9">3.1.3.5</ecNumber>
    </recommendedName>
    <alternativeName>
        <fullName evidence="9">Nucleoside 5'-monophosphate phosphohydrolase</fullName>
    </alternativeName>
</protein>
<dbReference type="GO" id="GO:0000166">
    <property type="term" value="F:nucleotide binding"/>
    <property type="evidence" value="ECO:0007669"/>
    <property type="project" value="UniProtKB-KW"/>
</dbReference>
<name>A0A517VUK4_9PLAN</name>
<evidence type="ECO:0000256" key="3">
    <source>
        <dbReference type="ARBA" id="ARBA00004496"/>
    </source>
</evidence>
<dbReference type="GO" id="GO:0008253">
    <property type="term" value="F:5'-nucleotidase activity"/>
    <property type="evidence" value="ECO:0007669"/>
    <property type="project" value="UniProtKB-UniRule"/>
</dbReference>
<comment type="similarity">
    <text evidence="4 9">Belongs to the SurE nucleotidase family.</text>
</comment>
<comment type="function">
    <text evidence="9">Nucleotidase that shows phosphatase activity on nucleoside 5'-monophosphates.</text>
</comment>
<dbReference type="AlphaFoldDB" id="A0A517VUK4"/>
<evidence type="ECO:0000256" key="6">
    <source>
        <dbReference type="ARBA" id="ARBA00022723"/>
    </source>
</evidence>
<keyword evidence="6 9" id="KW-0479">Metal-binding</keyword>
<dbReference type="EC" id="3.1.3.5" evidence="9"/>
<evidence type="ECO:0000313" key="12">
    <source>
        <dbReference type="EMBL" id="QDT96677.1"/>
    </source>
</evidence>
<evidence type="ECO:0000256" key="9">
    <source>
        <dbReference type="HAMAP-Rule" id="MF_00060"/>
    </source>
</evidence>
<evidence type="ECO:0000256" key="1">
    <source>
        <dbReference type="ARBA" id="ARBA00000815"/>
    </source>
</evidence>
<dbReference type="PANTHER" id="PTHR30457:SF12">
    <property type="entry name" value="5'_3'-NUCLEOTIDASE SURE"/>
    <property type="match status" value="1"/>
</dbReference>
<comment type="cofactor">
    <cofactor evidence="2">
        <name>Mg(2+)</name>
        <dbReference type="ChEBI" id="CHEBI:18420"/>
    </cofactor>
</comment>
<organism evidence="12 13">
    <name type="scientific">Gimesia aquarii</name>
    <dbReference type="NCBI Taxonomy" id="2527964"/>
    <lineage>
        <taxon>Bacteria</taxon>
        <taxon>Pseudomonadati</taxon>
        <taxon>Planctomycetota</taxon>
        <taxon>Planctomycetia</taxon>
        <taxon>Planctomycetales</taxon>
        <taxon>Planctomycetaceae</taxon>
        <taxon>Gimesia</taxon>
    </lineage>
</organism>
<reference evidence="12 13" key="1">
    <citation type="submission" date="2019-03" db="EMBL/GenBank/DDBJ databases">
        <title>Deep-cultivation of Planctomycetes and their phenomic and genomic characterization uncovers novel biology.</title>
        <authorList>
            <person name="Wiegand S."/>
            <person name="Jogler M."/>
            <person name="Boedeker C."/>
            <person name="Pinto D."/>
            <person name="Vollmers J."/>
            <person name="Rivas-Marin E."/>
            <person name="Kohn T."/>
            <person name="Peeters S.H."/>
            <person name="Heuer A."/>
            <person name="Rast P."/>
            <person name="Oberbeckmann S."/>
            <person name="Bunk B."/>
            <person name="Jeske O."/>
            <person name="Meyerdierks A."/>
            <person name="Storesund J.E."/>
            <person name="Kallscheuer N."/>
            <person name="Luecker S."/>
            <person name="Lage O.M."/>
            <person name="Pohl T."/>
            <person name="Merkel B.J."/>
            <person name="Hornburger P."/>
            <person name="Mueller R.-W."/>
            <person name="Bruemmer F."/>
            <person name="Labrenz M."/>
            <person name="Spormann A.M."/>
            <person name="Op den Camp H."/>
            <person name="Overmann J."/>
            <person name="Amann R."/>
            <person name="Jetten M.S.M."/>
            <person name="Mascher T."/>
            <person name="Medema M.H."/>
            <person name="Devos D.P."/>
            <person name="Kaster A.-K."/>
            <person name="Ovreas L."/>
            <person name="Rohde M."/>
            <person name="Galperin M.Y."/>
            <person name="Jogler C."/>
        </authorList>
    </citation>
    <scope>NUCLEOTIDE SEQUENCE [LARGE SCALE GENOMIC DNA]</scope>
    <source>
        <strain evidence="12 13">V144</strain>
    </source>
</reference>
<keyword evidence="7 9" id="KW-0547">Nucleotide-binding</keyword>
<evidence type="ECO:0000259" key="11">
    <source>
        <dbReference type="Pfam" id="PF01975"/>
    </source>
</evidence>
<dbReference type="InterPro" id="IPR036523">
    <property type="entry name" value="SurE-like_sf"/>
</dbReference>
<evidence type="ECO:0000313" key="13">
    <source>
        <dbReference type="Proteomes" id="UP000318704"/>
    </source>
</evidence>
<dbReference type="RefSeq" id="WP_144985087.1">
    <property type="nucleotide sequence ID" value="NZ_CP037920.1"/>
</dbReference>
<dbReference type="GO" id="GO:0004309">
    <property type="term" value="F:exopolyphosphatase activity"/>
    <property type="evidence" value="ECO:0007669"/>
    <property type="project" value="TreeGrafter"/>
</dbReference>
<evidence type="ECO:0000256" key="5">
    <source>
        <dbReference type="ARBA" id="ARBA00022490"/>
    </source>
</evidence>
<dbReference type="GO" id="GO:0046872">
    <property type="term" value="F:metal ion binding"/>
    <property type="evidence" value="ECO:0007669"/>
    <property type="project" value="UniProtKB-UniRule"/>
</dbReference>
<dbReference type="PANTHER" id="PTHR30457">
    <property type="entry name" value="5'-NUCLEOTIDASE SURE"/>
    <property type="match status" value="1"/>
</dbReference>
<feature type="binding site" evidence="9">
    <location>
        <position position="9"/>
    </location>
    <ligand>
        <name>a divalent metal cation</name>
        <dbReference type="ChEBI" id="CHEBI:60240"/>
    </ligand>
</feature>
<dbReference type="Gene3D" id="3.40.1210.10">
    <property type="entry name" value="Survival protein SurE-like phosphatase/nucleotidase"/>
    <property type="match status" value="1"/>
</dbReference>
<dbReference type="NCBIfam" id="TIGR00087">
    <property type="entry name" value="surE"/>
    <property type="match status" value="1"/>
</dbReference>
<dbReference type="EMBL" id="CP037920">
    <property type="protein sequence ID" value="QDT96677.1"/>
    <property type="molecule type" value="Genomic_DNA"/>
</dbReference>
<accession>A0A517VUK4</accession>
<dbReference type="FunFam" id="3.40.1210.10:FF:000001">
    <property type="entry name" value="5'/3'-nucleotidase SurE"/>
    <property type="match status" value="1"/>
</dbReference>
<evidence type="ECO:0000256" key="7">
    <source>
        <dbReference type="ARBA" id="ARBA00022741"/>
    </source>
</evidence>
<evidence type="ECO:0000256" key="2">
    <source>
        <dbReference type="ARBA" id="ARBA00001946"/>
    </source>
</evidence>
<feature type="binding site" evidence="9">
    <location>
        <position position="39"/>
    </location>
    <ligand>
        <name>a divalent metal cation</name>
        <dbReference type="ChEBI" id="CHEBI:60240"/>
    </ligand>
</feature>
<comment type="catalytic activity">
    <reaction evidence="1 9">
        <text>a ribonucleoside 5'-phosphate + H2O = a ribonucleoside + phosphate</text>
        <dbReference type="Rhea" id="RHEA:12484"/>
        <dbReference type="ChEBI" id="CHEBI:15377"/>
        <dbReference type="ChEBI" id="CHEBI:18254"/>
        <dbReference type="ChEBI" id="CHEBI:43474"/>
        <dbReference type="ChEBI" id="CHEBI:58043"/>
        <dbReference type="EC" id="3.1.3.5"/>
    </reaction>
</comment>
<sequence length="269" mass="29525">MQILLTNDDGIHAPGIRSLQKALSTLGEVEVVAPLSEQSGVGLSITYLHPLMVHQEYEGEKHWGWAVAGSPADCVKLGILEFCPRRPDLIVSGINSGSNVGINVLYSGTVAGAIEGAFAGITSIAVSAASSFSNDIKPDYDECAVQSIPIIQRLLKENSKSGRLWNVNFPETKENWPRGVKWTSLGVKRHIDVMEKRTDPRGRPYYWSGLDPSSNHQLEDGTDIQELSEGFVTVTPLNYDLTDHKQLDQSLSGQAGRDLHVEHDPDYYN</sequence>
<dbReference type="InterPro" id="IPR002828">
    <property type="entry name" value="SurE-like_Pase/nucleotidase"/>
</dbReference>
<dbReference type="InterPro" id="IPR030048">
    <property type="entry name" value="SurE"/>
</dbReference>
<evidence type="ECO:0000256" key="8">
    <source>
        <dbReference type="ARBA" id="ARBA00022801"/>
    </source>
</evidence>
<proteinExistence type="inferred from homology"/>
<dbReference type="GO" id="GO:0008254">
    <property type="term" value="F:3'-nucleotidase activity"/>
    <property type="evidence" value="ECO:0007669"/>
    <property type="project" value="TreeGrafter"/>
</dbReference>
<feature type="domain" description="Survival protein SurE-like phosphatase/nucleotidase" evidence="11">
    <location>
        <begin position="3"/>
        <end position="189"/>
    </location>
</feature>
<dbReference type="Pfam" id="PF01975">
    <property type="entry name" value="SurE"/>
    <property type="match status" value="1"/>
</dbReference>
<dbReference type="KEGG" id="gaw:V144x_21350"/>
<dbReference type="GO" id="GO:0005737">
    <property type="term" value="C:cytoplasm"/>
    <property type="evidence" value="ECO:0007669"/>
    <property type="project" value="UniProtKB-SubCell"/>
</dbReference>
<feature type="binding site" evidence="9">
    <location>
        <position position="8"/>
    </location>
    <ligand>
        <name>a divalent metal cation</name>
        <dbReference type="ChEBI" id="CHEBI:60240"/>
    </ligand>
</feature>
<dbReference type="NCBIfam" id="NF001490">
    <property type="entry name" value="PRK00346.1-4"/>
    <property type="match status" value="1"/>
</dbReference>
<keyword evidence="8 9" id="KW-0378">Hydrolase</keyword>
<gene>
    <name evidence="9 12" type="primary">surE</name>
    <name evidence="12" type="ORF">V144x_21350</name>
</gene>
<feature type="binding site" evidence="9">
    <location>
        <position position="95"/>
    </location>
    <ligand>
        <name>a divalent metal cation</name>
        <dbReference type="ChEBI" id="CHEBI:60240"/>
    </ligand>
</feature>
<feature type="region of interest" description="Disordered" evidence="10">
    <location>
        <begin position="250"/>
        <end position="269"/>
    </location>
</feature>
<dbReference type="HAMAP" id="MF_00060">
    <property type="entry name" value="SurE"/>
    <property type="match status" value="1"/>
</dbReference>
<dbReference type="Proteomes" id="UP000318704">
    <property type="component" value="Chromosome"/>
</dbReference>
<evidence type="ECO:0000256" key="4">
    <source>
        <dbReference type="ARBA" id="ARBA00011062"/>
    </source>
</evidence>
<feature type="compositionally biased region" description="Basic and acidic residues" evidence="10">
    <location>
        <begin position="257"/>
        <end position="269"/>
    </location>
</feature>
<comment type="cofactor">
    <cofactor evidence="9">
        <name>a divalent metal cation</name>
        <dbReference type="ChEBI" id="CHEBI:60240"/>
    </cofactor>
    <text evidence="9">Binds 1 divalent metal cation per subunit.</text>
</comment>
<keyword evidence="5 9" id="KW-0963">Cytoplasm</keyword>
<evidence type="ECO:0000256" key="10">
    <source>
        <dbReference type="SAM" id="MobiDB-lite"/>
    </source>
</evidence>